<dbReference type="CDD" id="cd23949">
    <property type="entry name" value="Niban-like"/>
    <property type="match status" value="1"/>
</dbReference>
<feature type="compositionally biased region" description="Basic and acidic residues" evidence="3">
    <location>
        <begin position="843"/>
        <end position="852"/>
    </location>
</feature>
<sequence length="1082" mass="118580">MGSATSLLDEPTSNYIKGQAEAELKGFSPYYRKQFSVWRFSQVEDDLEQQKEMITQLLKQKEALQEGEVLYEEGVLYFDDTRKWRERYVVVRANYCLECHDSLETFVKGVPPRHKLLPTGGTVLTTEEKYMAMVDKCFPDDTNVKEDFAPPLSGMPGQFPVYLRLPYRRDSYFCFRQQVKQAAFLSILSDCIRHQNQDFLKKKTCEVQAFLKAIQLYRQDKGRYEAWDMLIGSDVRVMGNLVMEQLLPSLEKDMLPRLKAKKTEKKRVWFATVEAAYILVQEHLLEGLSALKEDCRLSVRQQEVLIHSDMDQILNSRQQLEEKVRAKVSEPAEKLCSERVQPYLGSVLEELMEPISSGFHDGRQLSESMMDQVCQEYLQGAKNDELKKALADMARPNLLSCFQKIGSLQQKLQHLQERFGFSDITGVIHSAQIDLQQLMENAACTFEQLLYKAVQDNPDGAGSAIEKAKHRVLKQYDYDSSTVRKRSFQDALVSITLPFIKKHLAPTCKTELQALEPSVYADHSNFIHVENVYEGVLLQTLDKEVTQVVKEAASLKKYNLFTDSRDLVSESSRSSLSSPSRSTPGSPAMLLASPAKTSTEATPPSPCPPSPLVVNGLSSSPKKKQKEQKEQKEEKKDTVLEQSEPSAGVMVIETPLGEIEQKEAAASVAISQEATLPAAKAEEVIQSVQAETSSTVAPEAPVTPVVPKKSEAPEAPVTPVVPKKSEASVASVVPETPEAPVVPIVSETCEASVASVVPIVPESPKAPEAPAAAPAETTTAPAETATVSETQDVSGAAAAQTKIQEEKEISTVTTEAETSPELQIQNMDAEITSSEITTVVESIKADLEEAAAHSESPAEDAEPEPEPVIPATECNGSQTAASSSDEAQPESAEDKSAAPSGGETAVITPSSDLKAEEDVRAELNSLDVSAGSEPPPSDVSSSMEETKALQSGKDVVMTTTDVVEEEEVKHARSDEPAEEKTTNEQPSPQTEAVSVESVEAAEAHDGSAKKEVPSSPEAKQEVPSSPEAKQEAPSSPEATEDEPSNPEDPPLDCIKEIRNLVVEVIEVEELLQRYPSGVPTEE</sequence>
<dbReference type="PANTHER" id="PTHR14392">
    <property type="entry name" value="NIBAN FAMILY MEMBER"/>
    <property type="match status" value="1"/>
</dbReference>
<feature type="region of interest" description="Disordered" evidence="3">
    <location>
        <begin position="688"/>
        <end position="734"/>
    </location>
</feature>
<comment type="similarity">
    <text evidence="1">Belongs to the Niban family.</text>
</comment>
<dbReference type="AlphaFoldDB" id="A0AAV1Q1A3"/>
<gene>
    <name evidence="5" type="ORF">FSCOSCO3_A024386</name>
</gene>
<feature type="compositionally biased region" description="Basic and acidic residues" evidence="3">
    <location>
        <begin position="967"/>
        <end position="982"/>
    </location>
</feature>
<comment type="caution">
    <text evidence="5">The sequence shown here is derived from an EMBL/GenBank/DDBJ whole genome shotgun (WGS) entry which is preliminary data.</text>
</comment>
<feature type="compositionally biased region" description="Basic and acidic residues" evidence="3">
    <location>
        <begin position="627"/>
        <end position="639"/>
    </location>
</feature>
<keyword evidence="6" id="KW-1185">Reference proteome</keyword>
<accession>A0AAV1Q1A3</accession>
<feature type="coiled-coil region" evidence="2">
    <location>
        <begin position="40"/>
        <end position="67"/>
    </location>
</feature>
<feature type="region of interest" description="Disordered" evidence="3">
    <location>
        <begin position="762"/>
        <end position="1054"/>
    </location>
</feature>
<feature type="compositionally biased region" description="Low complexity" evidence="3">
    <location>
        <begin position="569"/>
        <end position="587"/>
    </location>
</feature>
<dbReference type="InterPro" id="IPR059060">
    <property type="entry name" value="Niban_1/2/3_dom"/>
</dbReference>
<feature type="compositionally biased region" description="Low complexity" evidence="3">
    <location>
        <begin position="991"/>
        <end position="1000"/>
    </location>
</feature>
<evidence type="ECO:0000313" key="5">
    <source>
        <dbReference type="EMBL" id="CAK6977723.1"/>
    </source>
</evidence>
<feature type="compositionally biased region" description="Polar residues" evidence="3">
    <location>
        <begin position="810"/>
        <end position="840"/>
    </location>
</feature>
<dbReference type="PANTHER" id="PTHR14392:SF3">
    <property type="entry name" value="PROTEIN NIBAN 1"/>
    <property type="match status" value="1"/>
</dbReference>
<dbReference type="InterPro" id="IPR026088">
    <property type="entry name" value="Niban-like"/>
</dbReference>
<dbReference type="Proteomes" id="UP001314229">
    <property type="component" value="Unassembled WGS sequence"/>
</dbReference>
<evidence type="ECO:0000256" key="2">
    <source>
        <dbReference type="SAM" id="Coils"/>
    </source>
</evidence>
<keyword evidence="2" id="KW-0175">Coiled coil</keyword>
<feature type="region of interest" description="Disordered" evidence="3">
    <location>
        <begin position="569"/>
        <end position="649"/>
    </location>
</feature>
<dbReference type="Pfam" id="PF26089">
    <property type="entry name" value="PH_Niban2"/>
    <property type="match status" value="1"/>
</dbReference>
<evidence type="ECO:0000313" key="6">
    <source>
        <dbReference type="Proteomes" id="UP001314229"/>
    </source>
</evidence>
<protein>
    <submittedName>
        <fullName evidence="5">Protein Niban 1a</fullName>
    </submittedName>
</protein>
<feature type="compositionally biased region" description="Low complexity" evidence="3">
    <location>
        <begin position="762"/>
        <end position="790"/>
    </location>
</feature>
<name>A0AAV1Q1A3_SCOSC</name>
<evidence type="ECO:0000256" key="3">
    <source>
        <dbReference type="SAM" id="MobiDB-lite"/>
    </source>
</evidence>
<evidence type="ECO:0000259" key="4">
    <source>
        <dbReference type="Pfam" id="PF26086"/>
    </source>
</evidence>
<dbReference type="Pfam" id="PF26086">
    <property type="entry name" value="Niban2"/>
    <property type="match status" value="1"/>
</dbReference>
<evidence type="ECO:0000256" key="1">
    <source>
        <dbReference type="ARBA" id="ARBA00010251"/>
    </source>
</evidence>
<proteinExistence type="inferred from homology"/>
<feature type="domain" description="Niban 1/2/3" evidence="4">
    <location>
        <begin position="334"/>
        <end position="498"/>
    </location>
</feature>
<dbReference type="EMBL" id="CAWUFR010000426">
    <property type="protein sequence ID" value="CAK6977723.1"/>
    <property type="molecule type" value="Genomic_DNA"/>
</dbReference>
<feature type="compositionally biased region" description="Basic and acidic residues" evidence="3">
    <location>
        <begin position="1001"/>
        <end position="1012"/>
    </location>
</feature>
<feature type="compositionally biased region" description="Polar residues" evidence="3">
    <location>
        <begin position="874"/>
        <end position="886"/>
    </location>
</feature>
<organism evidence="5 6">
    <name type="scientific">Scomber scombrus</name>
    <name type="common">Atlantic mackerel</name>
    <name type="synonym">Scomber vernalis</name>
    <dbReference type="NCBI Taxonomy" id="13677"/>
    <lineage>
        <taxon>Eukaryota</taxon>
        <taxon>Metazoa</taxon>
        <taxon>Chordata</taxon>
        <taxon>Craniata</taxon>
        <taxon>Vertebrata</taxon>
        <taxon>Euteleostomi</taxon>
        <taxon>Actinopterygii</taxon>
        <taxon>Neopterygii</taxon>
        <taxon>Teleostei</taxon>
        <taxon>Neoteleostei</taxon>
        <taxon>Acanthomorphata</taxon>
        <taxon>Pelagiaria</taxon>
        <taxon>Scombriformes</taxon>
        <taxon>Scombridae</taxon>
        <taxon>Scomber</taxon>
    </lineage>
</organism>
<reference evidence="5 6" key="1">
    <citation type="submission" date="2024-01" db="EMBL/GenBank/DDBJ databases">
        <authorList>
            <person name="Alioto T."/>
            <person name="Alioto T."/>
            <person name="Gomez Garrido J."/>
        </authorList>
    </citation>
    <scope>NUCLEOTIDE SEQUENCE [LARGE SCALE GENOMIC DNA]</scope>
</reference>
<feature type="compositionally biased region" description="Low complexity" evidence="3">
    <location>
        <begin position="695"/>
        <end position="722"/>
    </location>
</feature>